<dbReference type="AlphaFoldDB" id="A0A1S6HNB0"/>
<dbReference type="RefSeq" id="WP_077755616.1">
    <property type="nucleotide sequence ID" value="NZ_CP014782.1"/>
</dbReference>
<comment type="similarity">
    <text evidence="1">Belongs to the bacterial solute-binding protein 3 family.</text>
</comment>
<dbReference type="InterPro" id="IPR001638">
    <property type="entry name" value="Solute-binding_3/MltF_N"/>
</dbReference>
<dbReference type="Gene3D" id="3.40.190.10">
    <property type="entry name" value="Periplasmic binding protein-like II"/>
    <property type="match status" value="2"/>
</dbReference>
<dbReference type="Pfam" id="PF00497">
    <property type="entry name" value="SBP_bac_3"/>
    <property type="match status" value="1"/>
</dbReference>
<dbReference type="OrthoDB" id="245568at2"/>
<keyword evidence="2" id="KW-0732">Signal</keyword>
<dbReference type="PANTHER" id="PTHR35936">
    <property type="entry name" value="MEMBRANE-BOUND LYTIC MUREIN TRANSGLYCOSYLASE F"/>
    <property type="match status" value="1"/>
</dbReference>
<name>A0A1S6HNB0_9GAMM</name>
<evidence type="ECO:0000256" key="2">
    <source>
        <dbReference type="ARBA" id="ARBA00022729"/>
    </source>
</evidence>
<dbReference type="KEGG" id="spsw:Sps_01828"/>
<organism evidence="4 5">
    <name type="scientific">Shewanella psychrophila</name>
    <dbReference type="NCBI Taxonomy" id="225848"/>
    <lineage>
        <taxon>Bacteria</taxon>
        <taxon>Pseudomonadati</taxon>
        <taxon>Pseudomonadota</taxon>
        <taxon>Gammaproteobacteria</taxon>
        <taxon>Alteromonadales</taxon>
        <taxon>Shewanellaceae</taxon>
        <taxon>Shewanella</taxon>
    </lineage>
</organism>
<keyword evidence="5" id="KW-1185">Reference proteome</keyword>
<accession>A0A1S6HNB0</accession>
<sequence>MNLTLNHLFKISSGLLLLVCLSIQSEPLVIASSEGPPHTIDDIHHGIDLDIVEAVLRRLGYEVDYQFMGLKRAKREVEMGRVDVSAPIFMQSDVAGSYISSPIVQYQPMVFSLKSANLAPASILDMQGHSVVTFQGAPGYFGADFEVLAEGEYYTELTDMEAISELLAKGRYDFAVLDKYIFYYFYRLNEKSRDVSIFTEHKLIAPVAASAAFHNESLRDAFNRELPKFMESEEYKQIFERYLGSALLSSEPTKFHNPDEIPL</sequence>
<dbReference type="PANTHER" id="PTHR35936:SF25">
    <property type="entry name" value="ABC TRANSPORTER SUBSTRATE-BINDING PROTEIN"/>
    <property type="match status" value="1"/>
</dbReference>
<evidence type="ECO:0000313" key="4">
    <source>
        <dbReference type="EMBL" id="AQS36992.1"/>
    </source>
</evidence>
<dbReference type="SUPFAM" id="SSF53850">
    <property type="entry name" value="Periplasmic binding protein-like II"/>
    <property type="match status" value="1"/>
</dbReference>
<evidence type="ECO:0000256" key="1">
    <source>
        <dbReference type="ARBA" id="ARBA00010333"/>
    </source>
</evidence>
<dbReference type="Proteomes" id="UP000189545">
    <property type="component" value="Chromosome"/>
</dbReference>
<evidence type="ECO:0000313" key="5">
    <source>
        <dbReference type="Proteomes" id="UP000189545"/>
    </source>
</evidence>
<dbReference type="STRING" id="225848.Sps_01828"/>
<dbReference type="EMBL" id="CP014782">
    <property type="protein sequence ID" value="AQS36992.1"/>
    <property type="molecule type" value="Genomic_DNA"/>
</dbReference>
<reference evidence="4 5" key="1">
    <citation type="submission" date="2016-03" db="EMBL/GenBank/DDBJ databases">
        <title>Complete genome sequence of Shewanella psychrophila WP2, a deep sea bacterium isolated from west Pacific sediment.</title>
        <authorList>
            <person name="Xu G."/>
            <person name="Jian H."/>
        </authorList>
    </citation>
    <scope>NUCLEOTIDE SEQUENCE [LARGE SCALE GENOMIC DNA]</scope>
    <source>
        <strain evidence="4 5">WP2</strain>
    </source>
</reference>
<gene>
    <name evidence="4" type="ORF">Sps_01828</name>
</gene>
<proteinExistence type="inferred from homology"/>
<feature type="domain" description="Solute-binding protein family 3/N-terminal" evidence="3">
    <location>
        <begin position="41"/>
        <end position="244"/>
    </location>
</feature>
<evidence type="ECO:0000259" key="3">
    <source>
        <dbReference type="Pfam" id="PF00497"/>
    </source>
</evidence>
<protein>
    <submittedName>
        <fullName evidence="4">Amino acid ABC transporter substrate-binding protein, PAAT family</fullName>
    </submittedName>
</protein>